<dbReference type="InterPro" id="IPR050490">
    <property type="entry name" value="Bact_solute-bd_prot1"/>
</dbReference>
<evidence type="ECO:0000313" key="6">
    <source>
        <dbReference type="Proteomes" id="UP001499843"/>
    </source>
</evidence>
<accession>A0ABP5PKY9</accession>
<gene>
    <name evidence="5" type="ORF">GCM10009850_078480</name>
</gene>
<keyword evidence="6" id="KW-1185">Reference proteome</keyword>
<dbReference type="Pfam" id="PF13416">
    <property type="entry name" value="SBP_bac_8"/>
    <property type="match status" value="1"/>
</dbReference>
<proteinExistence type="inferred from homology"/>
<comment type="subcellular location">
    <subcellularLocation>
        <location evidence="1">Cell envelope</location>
    </subcellularLocation>
</comment>
<keyword evidence="4" id="KW-0732">Signal</keyword>
<evidence type="ECO:0000256" key="4">
    <source>
        <dbReference type="ARBA" id="ARBA00022729"/>
    </source>
</evidence>
<dbReference type="SUPFAM" id="SSF53850">
    <property type="entry name" value="Periplasmic binding protein-like II"/>
    <property type="match status" value="1"/>
</dbReference>
<evidence type="ECO:0000256" key="1">
    <source>
        <dbReference type="ARBA" id="ARBA00004196"/>
    </source>
</evidence>
<keyword evidence="3" id="KW-0813">Transport</keyword>
<name>A0ABP5PKY9_9ACTN</name>
<comment type="similarity">
    <text evidence="2">Belongs to the bacterial solute-binding protein 1 family.</text>
</comment>
<dbReference type="EMBL" id="BAAAQX010000026">
    <property type="protein sequence ID" value="GAA2212386.1"/>
    <property type="molecule type" value="Genomic_DNA"/>
</dbReference>
<reference evidence="6" key="1">
    <citation type="journal article" date="2019" name="Int. J. Syst. Evol. Microbiol.">
        <title>The Global Catalogue of Microorganisms (GCM) 10K type strain sequencing project: providing services to taxonomists for standard genome sequencing and annotation.</title>
        <authorList>
            <consortium name="The Broad Institute Genomics Platform"/>
            <consortium name="The Broad Institute Genome Sequencing Center for Infectious Disease"/>
            <person name="Wu L."/>
            <person name="Ma J."/>
        </authorList>
    </citation>
    <scope>NUCLEOTIDE SEQUENCE [LARGE SCALE GENOMIC DNA]</scope>
    <source>
        <strain evidence="6">JCM 16114</strain>
    </source>
</reference>
<dbReference type="PANTHER" id="PTHR43649">
    <property type="entry name" value="ARABINOSE-BINDING PROTEIN-RELATED"/>
    <property type="match status" value="1"/>
</dbReference>
<sequence>MTTVVNVWLAEHPLPGYLDPIKKMAAGFEAAHPGYRIEVTGHGFRELPAEVARAAAQGRAPDLAEYYATATRLALDTRGPSGAPLFVPIERAVAGRGEILGERVVLADLEPAVRGFYTYAGELAAAPMTATTAVLLGNTALLEAAGVTAMPRTWGELESACAAITTGTVTAAQGVTWANHGWLIQQAVAGQGGLLADHDNGRSGRAEKVTLDSAELLAYATWWRRLHERGHYLDTGTPEDWGGTLRAFTEQRTAFTIASSVVVGMIARACSEAGFEVVAGPLPYNEAAPRAGHLVSGQAFWLAGGLPRERADGALAFLQYLLDAENVAEWHRGTGFLPVTGASVELLEREGWYDRHPIHRAATDQVRAADGSPAALGAILGDFAGIQDLMTGAMTGVLGGADPGTRLAEATAEAQRLLDAYNDDCARGRTPRRLAVK</sequence>
<dbReference type="PANTHER" id="PTHR43649:SF31">
    <property type="entry name" value="SN-GLYCEROL-3-PHOSPHATE-BINDING PERIPLASMIC PROTEIN UGPB"/>
    <property type="match status" value="1"/>
</dbReference>
<dbReference type="Gene3D" id="3.40.190.10">
    <property type="entry name" value="Periplasmic binding protein-like II"/>
    <property type="match status" value="2"/>
</dbReference>
<dbReference type="RefSeq" id="WP_344486789.1">
    <property type="nucleotide sequence ID" value="NZ_BAAAQX010000026.1"/>
</dbReference>
<comment type="caution">
    <text evidence="5">The sequence shown here is derived from an EMBL/GenBank/DDBJ whole genome shotgun (WGS) entry which is preliminary data.</text>
</comment>
<dbReference type="Proteomes" id="UP001499843">
    <property type="component" value="Unassembled WGS sequence"/>
</dbReference>
<dbReference type="InterPro" id="IPR006059">
    <property type="entry name" value="SBP"/>
</dbReference>
<evidence type="ECO:0000256" key="2">
    <source>
        <dbReference type="ARBA" id="ARBA00008520"/>
    </source>
</evidence>
<evidence type="ECO:0000256" key="3">
    <source>
        <dbReference type="ARBA" id="ARBA00022448"/>
    </source>
</evidence>
<evidence type="ECO:0000313" key="5">
    <source>
        <dbReference type="EMBL" id="GAA2212386.1"/>
    </source>
</evidence>
<organism evidence="5 6">
    <name type="scientific">Nonomuraea monospora</name>
    <dbReference type="NCBI Taxonomy" id="568818"/>
    <lineage>
        <taxon>Bacteria</taxon>
        <taxon>Bacillati</taxon>
        <taxon>Actinomycetota</taxon>
        <taxon>Actinomycetes</taxon>
        <taxon>Streptosporangiales</taxon>
        <taxon>Streptosporangiaceae</taxon>
        <taxon>Nonomuraea</taxon>
    </lineage>
</organism>
<protein>
    <submittedName>
        <fullName evidence="5">ABC transporter substrate-binding protein</fullName>
    </submittedName>
</protein>